<evidence type="ECO:0000313" key="2">
    <source>
        <dbReference type="Proteomes" id="UP001341135"/>
    </source>
</evidence>
<gene>
    <name evidence="1" type="ORF">PABY_08050</name>
</gene>
<dbReference type="RefSeq" id="WP_338252160.1">
    <property type="nucleotide sequence ID" value="NZ_AP028907.1"/>
</dbReference>
<dbReference type="Proteomes" id="UP001341135">
    <property type="component" value="Chromosome"/>
</dbReference>
<organism evidence="1 2">
    <name type="scientific">Pyrodictium abyssi</name>
    <dbReference type="NCBI Taxonomy" id="54256"/>
    <lineage>
        <taxon>Archaea</taxon>
        <taxon>Thermoproteota</taxon>
        <taxon>Thermoprotei</taxon>
        <taxon>Desulfurococcales</taxon>
        <taxon>Pyrodictiaceae</taxon>
        <taxon>Pyrodictium</taxon>
    </lineage>
</organism>
<dbReference type="EMBL" id="AP028907">
    <property type="protein sequence ID" value="BES81238.1"/>
    <property type="molecule type" value="Genomic_DNA"/>
</dbReference>
<name>A0ABN6ZU08_9CREN</name>
<sequence length="160" mass="17492">MCSVEELRELLGLLDGVPGVPTIPGKVAKMLPSLVEHGVLEELELRPSEYRVNVDRLACCIAEHVAPAAGIMCGRKGAYGYALVDGRVAIYVALFEAGVDRVNEPIGSVYPRVILLMPGALLREITPEELPIWGPGSRVETVMSLRDWEKIAKILPRLLH</sequence>
<evidence type="ECO:0000313" key="1">
    <source>
        <dbReference type="EMBL" id="BES81238.1"/>
    </source>
</evidence>
<accession>A0ABN6ZU08</accession>
<protein>
    <submittedName>
        <fullName evidence="1">Uncharacterized protein</fullName>
    </submittedName>
</protein>
<dbReference type="GeneID" id="89288827"/>
<proteinExistence type="predicted"/>
<reference evidence="1 2" key="1">
    <citation type="submission" date="2023-09" db="EMBL/GenBank/DDBJ databases">
        <title>Pyrofollis japonicus gen. nov. sp. nov., a novel member of the family Pyrodictiaceae isolated from the Iheya North hydrothermal field.</title>
        <authorList>
            <person name="Miyazaki U."/>
            <person name="Sanari M."/>
            <person name="Tame A."/>
            <person name="Kitajima M."/>
            <person name="Okamoto A."/>
            <person name="Sawayama S."/>
            <person name="Miyazaki J."/>
            <person name="Takai K."/>
            <person name="Nakagawa S."/>
        </authorList>
    </citation>
    <scope>NUCLEOTIDE SEQUENCE [LARGE SCALE GENOMIC DNA]</scope>
    <source>
        <strain evidence="1 2">AV2</strain>
    </source>
</reference>
<keyword evidence="2" id="KW-1185">Reference proteome</keyword>